<comment type="caution">
    <text evidence="1">The sequence shown here is derived from an EMBL/GenBank/DDBJ whole genome shotgun (WGS) entry which is preliminary data.</text>
</comment>
<name>A0ACB9XBB8_CHAAC</name>
<evidence type="ECO:0000313" key="1">
    <source>
        <dbReference type="EMBL" id="KAI4823738.1"/>
    </source>
</evidence>
<gene>
    <name evidence="1" type="ORF">KUCAC02_012308</name>
</gene>
<organism evidence="1 2">
    <name type="scientific">Chaenocephalus aceratus</name>
    <name type="common">Blackfin icefish</name>
    <name type="synonym">Chaenichthys aceratus</name>
    <dbReference type="NCBI Taxonomy" id="36190"/>
    <lineage>
        <taxon>Eukaryota</taxon>
        <taxon>Metazoa</taxon>
        <taxon>Chordata</taxon>
        <taxon>Craniata</taxon>
        <taxon>Vertebrata</taxon>
        <taxon>Euteleostomi</taxon>
        <taxon>Actinopterygii</taxon>
        <taxon>Neopterygii</taxon>
        <taxon>Teleostei</taxon>
        <taxon>Neoteleostei</taxon>
        <taxon>Acanthomorphata</taxon>
        <taxon>Eupercaria</taxon>
        <taxon>Perciformes</taxon>
        <taxon>Notothenioidei</taxon>
        <taxon>Channichthyidae</taxon>
        <taxon>Chaenocephalus</taxon>
    </lineage>
</organism>
<dbReference type="EMBL" id="CM043791">
    <property type="protein sequence ID" value="KAI4823738.1"/>
    <property type="molecule type" value="Genomic_DNA"/>
</dbReference>
<reference evidence="1" key="1">
    <citation type="submission" date="2022-05" db="EMBL/GenBank/DDBJ databases">
        <title>Chromosome-level genome of Chaenocephalus aceratus.</title>
        <authorList>
            <person name="Park H."/>
        </authorList>
    </citation>
    <scope>NUCLEOTIDE SEQUENCE</scope>
    <source>
        <strain evidence="1">KU_202001</strain>
    </source>
</reference>
<accession>A0ACB9XBB8</accession>
<evidence type="ECO:0000313" key="2">
    <source>
        <dbReference type="Proteomes" id="UP001057452"/>
    </source>
</evidence>
<keyword evidence="2" id="KW-1185">Reference proteome</keyword>
<dbReference type="Proteomes" id="UP001057452">
    <property type="component" value="Chromosome 7"/>
</dbReference>
<sequence>MFHQQDHLKSHLPDSHTASRQLFHCRSVGSSYNTQLATGDTWWQPTVLQQAFPAQRGPPRCWSTWAAILTDLHHQRATITLLCLAFGRRDHLTRHLKKSHAQESGLMPPCTPSTPVATPTPAPQCPVKEEPSPVVSDMGSVSKEPWSLFLQGHVQLIPNDQCCPWDGSPSWPHAGVIVLQYGCGPPYAPPNLLTITTCSLLWPSQQQQPYSKHGQVPARIYLISSRRRGTVSCWTCRVCPRLYLSAVNSSTSTSASPQREVLG</sequence>
<proteinExistence type="predicted"/>
<protein>
    <submittedName>
        <fullName evidence="1">Uncharacterized protein</fullName>
    </submittedName>
</protein>